<keyword evidence="4 11" id="KW-0812">Transmembrane</keyword>
<keyword evidence="8 11" id="KW-1133">Transmembrane helix</keyword>
<dbReference type="PROSITE" id="PS50929">
    <property type="entry name" value="ABC_TM1F"/>
    <property type="match status" value="1"/>
</dbReference>
<accession>A0A2N4U816</accession>
<name>A0A2N4U816_9BURK</name>
<evidence type="ECO:0000256" key="11">
    <source>
        <dbReference type="SAM" id="Phobius"/>
    </source>
</evidence>
<dbReference type="GO" id="GO:0015421">
    <property type="term" value="F:ABC-type oligopeptide transporter activity"/>
    <property type="evidence" value="ECO:0007669"/>
    <property type="project" value="TreeGrafter"/>
</dbReference>
<feature type="transmembrane region" description="Helical" evidence="11">
    <location>
        <begin position="257"/>
        <end position="280"/>
    </location>
</feature>
<dbReference type="InterPro" id="IPR003593">
    <property type="entry name" value="AAA+_ATPase"/>
</dbReference>
<dbReference type="Gene3D" id="1.20.1560.10">
    <property type="entry name" value="ABC transporter type 1, transmembrane domain"/>
    <property type="match status" value="1"/>
</dbReference>
<keyword evidence="9" id="KW-0445">Lipid transport</keyword>
<evidence type="ECO:0000256" key="10">
    <source>
        <dbReference type="ARBA" id="ARBA00023136"/>
    </source>
</evidence>
<dbReference type="GO" id="GO:0034040">
    <property type="term" value="F:ATPase-coupled lipid transmembrane transporter activity"/>
    <property type="evidence" value="ECO:0007669"/>
    <property type="project" value="InterPro"/>
</dbReference>
<dbReference type="FunFam" id="3.40.50.300:FF:000221">
    <property type="entry name" value="Multidrug ABC transporter ATP-binding protein"/>
    <property type="match status" value="1"/>
</dbReference>
<dbReference type="InterPro" id="IPR036640">
    <property type="entry name" value="ABC1_TM_sf"/>
</dbReference>
<keyword evidence="7" id="KW-1278">Translocase</keyword>
<dbReference type="OrthoDB" id="8554730at2"/>
<dbReference type="SMART" id="SM00382">
    <property type="entry name" value="AAA"/>
    <property type="match status" value="1"/>
</dbReference>
<protein>
    <submittedName>
        <fullName evidence="14">Lipid A export permease/ATP-binding protein MsbA</fullName>
    </submittedName>
</protein>
<dbReference type="GO" id="GO:0005524">
    <property type="term" value="F:ATP binding"/>
    <property type="evidence" value="ECO:0007669"/>
    <property type="project" value="UniProtKB-KW"/>
</dbReference>
<dbReference type="InterPro" id="IPR039421">
    <property type="entry name" value="Type_1_exporter"/>
</dbReference>
<keyword evidence="3" id="KW-1003">Cell membrane</keyword>
<keyword evidence="15" id="KW-1185">Reference proteome</keyword>
<dbReference type="PANTHER" id="PTHR43394">
    <property type="entry name" value="ATP-DEPENDENT PERMEASE MDL1, MITOCHONDRIAL"/>
    <property type="match status" value="1"/>
</dbReference>
<evidence type="ECO:0000256" key="6">
    <source>
        <dbReference type="ARBA" id="ARBA00022840"/>
    </source>
</evidence>
<dbReference type="PANTHER" id="PTHR43394:SF1">
    <property type="entry name" value="ATP-BINDING CASSETTE SUB-FAMILY B MEMBER 10, MITOCHONDRIAL"/>
    <property type="match status" value="1"/>
</dbReference>
<dbReference type="CDD" id="cd18552">
    <property type="entry name" value="ABC_6TM_MsbA_like"/>
    <property type="match status" value="1"/>
</dbReference>
<feature type="transmembrane region" description="Helical" evidence="11">
    <location>
        <begin position="75"/>
        <end position="100"/>
    </location>
</feature>
<comment type="caution">
    <text evidence="14">The sequence shown here is derived from an EMBL/GenBank/DDBJ whole genome shotgun (WGS) entry which is preliminary data.</text>
</comment>
<dbReference type="Proteomes" id="UP000234190">
    <property type="component" value="Unassembled WGS sequence"/>
</dbReference>
<reference evidence="14 15" key="1">
    <citation type="submission" date="2017-10" db="EMBL/GenBank/DDBJ databases">
        <title>Two draft genome sequences of Pusillimonas sp. strains isolated from a nitrate- and radionuclide-contaminated groundwater in Russia.</title>
        <authorList>
            <person name="Grouzdev D.S."/>
            <person name="Tourova T.P."/>
            <person name="Goeva M.A."/>
            <person name="Babich T.L."/>
            <person name="Sokolova D.S."/>
            <person name="Abdullin R."/>
            <person name="Poltaraus A.B."/>
            <person name="Toshchakov S.V."/>
            <person name="Nazina T.N."/>
        </authorList>
    </citation>
    <scope>NUCLEOTIDE SEQUENCE [LARGE SCALE GENOMIC DNA]</scope>
    <source>
        <strain evidence="14 15">JR1/69-3-13</strain>
    </source>
</reference>
<sequence length="593" mass="65078">MLKSPSQATSSHSDPVKFELWRRIYTRVGVYWKAVLVAVLLVSVAAATQPTLAIIMKPLLDEGFSGNKPSYIWSIPLAVVGLMFLRGVCSYGSTYLLAWVANNMLLGLRKEMFQRLLGLSDEHFKRGDSGRLLNRFTIDAGTVTGLATEVITVVVRETLVVVALLAVLLYMSWQLTLIVLIMLPISTLIARVFIKRLRRINRETIGMNAELTRVVREGIDGQRVIKLFDGYDREASRFEYVNGRLRRFAMRAAGADAAMSPLTQFSVGLSVAAVIAVALYQANTEGLTVGSFAAFMAALGQIFDPMKRLTNIASAMQRMLISAESVFTLIDEKPEDDKGTQALVLPVKGRVEFSNVYHRFPNSQTDTLSNVSFLAEPGQTVALVGRSGSGKTTLVNMLPRFVNPLSGEVRIDGQNVKDVALRDLRAQLSLVSQDVVLFEGTIAENVGYGALHEASREEIRNALDAANLLSFVEGLPQGLDTPVGENAGQLSGGQRQRLAIARALIKNAPILILDEATSALDNESERQVQASLELLMAGRTTLVIAHRLSTVQKADRIVVLDAGQVVEQGRHEELLELNGLYASLYRMQFRDED</sequence>
<organism evidence="14 15">
    <name type="scientific">Pollutimonas subterranea</name>
    <dbReference type="NCBI Taxonomy" id="2045210"/>
    <lineage>
        <taxon>Bacteria</taxon>
        <taxon>Pseudomonadati</taxon>
        <taxon>Pseudomonadota</taxon>
        <taxon>Betaproteobacteria</taxon>
        <taxon>Burkholderiales</taxon>
        <taxon>Alcaligenaceae</taxon>
        <taxon>Pollutimonas</taxon>
    </lineage>
</organism>
<evidence type="ECO:0000256" key="2">
    <source>
        <dbReference type="ARBA" id="ARBA00022448"/>
    </source>
</evidence>
<evidence type="ECO:0000256" key="8">
    <source>
        <dbReference type="ARBA" id="ARBA00022989"/>
    </source>
</evidence>
<dbReference type="InterPro" id="IPR011917">
    <property type="entry name" value="ABC_transpr_lipidA"/>
</dbReference>
<dbReference type="GO" id="GO:0005886">
    <property type="term" value="C:plasma membrane"/>
    <property type="evidence" value="ECO:0007669"/>
    <property type="project" value="UniProtKB-SubCell"/>
</dbReference>
<feature type="transmembrane region" description="Helical" evidence="11">
    <location>
        <begin position="153"/>
        <end position="171"/>
    </location>
</feature>
<dbReference type="AlphaFoldDB" id="A0A2N4U816"/>
<keyword evidence="2" id="KW-0813">Transport</keyword>
<dbReference type="SUPFAM" id="SSF52540">
    <property type="entry name" value="P-loop containing nucleoside triphosphate hydrolases"/>
    <property type="match status" value="1"/>
</dbReference>
<evidence type="ECO:0000256" key="9">
    <source>
        <dbReference type="ARBA" id="ARBA00023055"/>
    </source>
</evidence>
<feature type="domain" description="ABC transporter" evidence="12">
    <location>
        <begin position="351"/>
        <end position="587"/>
    </location>
</feature>
<dbReference type="NCBIfam" id="TIGR02203">
    <property type="entry name" value="MsbA_lipidA"/>
    <property type="match status" value="1"/>
</dbReference>
<evidence type="ECO:0000259" key="12">
    <source>
        <dbReference type="PROSITE" id="PS50893"/>
    </source>
</evidence>
<dbReference type="InterPro" id="IPR017871">
    <property type="entry name" value="ABC_transporter-like_CS"/>
</dbReference>
<dbReference type="InterPro" id="IPR027417">
    <property type="entry name" value="P-loop_NTPase"/>
</dbReference>
<evidence type="ECO:0000256" key="3">
    <source>
        <dbReference type="ARBA" id="ARBA00022475"/>
    </source>
</evidence>
<proteinExistence type="predicted"/>
<evidence type="ECO:0000256" key="4">
    <source>
        <dbReference type="ARBA" id="ARBA00022692"/>
    </source>
</evidence>
<evidence type="ECO:0000256" key="7">
    <source>
        <dbReference type="ARBA" id="ARBA00022967"/>
    </source>
</evidence>
<dbReference type="PROSITE" id="PS50893">
    <property type="entry name" value="ABC_TRANSPORTER_2"/>
    <property type="match status" value="1"/>
</dbReference>
<comment type="subcellular location">
    <subcellularLocation>
        <location evidence="1">Cell membrane</location>
        <topology evidence="1">Multi-pass membrane protein</topology>
    </subcellularLocation>
</comment>
<dbReference type="SUPFAM" id="SSF90123">
    <property type="entry name" value="ABC transporter transmembrane region"/>
    <property type="match status" value="1"/>
</dbReference>
<keyword evidence="10 11" id="KW-0472">Membrane</keyword>
<dbReference type="InterPro" id="IPR011527">
    <property type="entry name" value="ABC1_TM_dom"/>
</dbReference>
<dbReference type="GO" id="GO:0016887">
    <property type="term" value="F:ATP hydrolysis activity"/>
    <property type="evidence" value="ECO:0007669"/>
    <property type="project" value="InterPro"/>
</dbReference>
<keyword evidence="5" id="KW-0547">Nucleotide-binding</keyword>
<feature type="transmembrane region" description="Helical" evidence="11">
    <location>
        <begin position="30"/>
        <end position="55"/>
    </location>
</feature>
<evidence type="ECO:0000256" key="1">
    <source>
        <dbReference type="ARBA" id="ARBA00004651"/>
    </source>
</evidence>
<evidence type="ECO:0000313" key="15">
    <source>
        <dbReference type="Proteomes" id="UP000234190"/>
    </source>
</evidence>
<dbReference type="Gene3D" id="3.40.50.300">
    <property type="entry name" value="P-loop containing nucleotide triphosphate hydrolases"/>
    <property type="match status" value="1"/>
</dbReference>
<evidence type="ECO:0000256" key="5">
    <source>
        <dbReference type="ARBA" id="ARBA00022741"/>
    </source>
</evidence>
<dbReference type="Pfam" id="PF00664">
    <property type="entry name" value="ABC_membrane"/>
    <property type="match status" value="1"/>
</dbReference>
<dbReference type="InterPro" id="IPR003439">
    <property type="entry name" value="ABC_transporter-like_ATP-bd"/>
</dbReference>
<dbReference type="EMBL" id="PDNW01000002">
    <property type="protein sequence ID" value="PLC51139.1"/>
    <property type="molecule type" value="Genomic_DNA"/>
</dbReference>
<feature type="domain" description="ABC transmembrane type-1" evidence="13">
    <location>
        <begin position="36"/>
        <end position="318"/>
    </location>
</feature>
<dbReference type="PROSITE" id="PS00211">
    <property type="entry name" value="ABC_TRANSPORTER_1"/>
    <property type="match status" value="1"/>
</dbReference>
<gene>
    <name evidence="14" type="primary">msbA</name>
    <name evidence="14" type="ORF">CR159_02580</name>
</gene>
<dbReference type="Pfam" id="PF00005">
    <property type="entry name" value="ABC_tran"/>
    <property type="match status" value="1"/>
</dbReference>
<feature type="transmembrane region" description="Helical" evidence="11">
    <location>
        <begin position="177"/>
        <end position="194"/>
    </location>
</feature>
<keyword evidence="6 14" id="KW-0067">ATP-binding</keyword>
<evidence type="ECO:0000313" key="14">
    <source>
        <dbReference type="EMBL" id="PLC51139.1"/>
    </source>
</evidence>
<evidence type="ECO:0000259" key="13">
    <source>
        <dbReference type="PROSITE" id="PS50929"/>
    </source>
</evidence>